<dbReference type="EMBL" id="GBXM01091354">
    <property type="protein sequence ID" value="JAH17223.1"/>
    <property type="molecule type" value="Transcribed_RNA"/>
</dbReference>
<organism evidence="2">
    <name type="scientific">Anguilla anguilla</name>
    <name type="common">European freshwater eel</name>
    <name type="synonym">Muraena anguilla</name>
    <dbReference type="NCBI Taxonomy" id="7936"/>
    <lineage>
        <taxon>Eukaryota</taxon>
        <taxon>Metazoa</taxon>
        <taxon>Chordata</taxon>
        <taxon>Craniata</taxon>
        <taxon>Vertebrata</taxon>
        <taxon>Euteleostomi</taxon>
        <taxon>Actinopterygii</taxon>
        <taxon>Neopterygii</taxon>
        <taxon>Teleostei</taxon>
        <taxon>Anguilliformes</taxon>
        <taxon>Anguillidae</taxon>
        <taxon>Anguilla</taxon>
    </lineage>
</organism>
<name>A0A0E9QMI2_ANGAN</name>
<reference evidence="2" key="2">
    <citation type="journal article" date="2015" name="Fish Shellfish Immunol.">
        <title>Early steps in the European eel (Anguilla anguilla)-Vibrio vulnificus interaction in the gills: Role of the RtxA13 toxin.</title>
        <authorList>
            <person name="Callol A."/>
            <person name="Pajuelo D."/>
            <person name="Ebbesson L."/>
            <person name="Teles M."/>
            <person name="MacKenzie S."/>
            <person name="Amaro C."/>
        </authorList>
    </citation>
    <scope>NUCLEOTIDE SEQUENCE</scope>
</reference>
<keyword evidence="1" id="KW-0812">Transmembrane</keyword>
<protein>
    <submittedName>
        <fullName evidence="2">Uncharacterized protein</fullName>
    </submittedName>
</protein>
<dbReference type="AlphaFoldDB" id="A0A0E9QMI2"/>
<evidence type="ECO:0000313" key="2">
    <source>
        <dbReference type="EMBL" id="JAH17223.1"/>
    </source>
</evidence>
<sequence>MAMQPCDLALYIIFFSFFFWGDFYF</sequence>
<reference evidence="2" key="1">
    <citation type="submission" date="2014-11" db="EMBL/GenBank/DDBJ databases">
        <authorList>
            <person name="Amaro Gonzalez C."/>
        </authorList>
    </citation>
    <scope>NUCLEOTIDE SEQUENCE</scope>
</reference>
<evidence type="ECO:0000256" key="1">
    <source>
        <dbReference type="SAM" id="Phobius"/>
    </source>
</evidence>
<keyword evidence="1" id="KW-1133">Transmembrane helix</keyword>
<accession>A0A0E9QMI2</accession>
<proteinExistence type="predicted"/>
<feature type="transmembrane region" description="Helical" evidence="1">
    <location>
        <begin position="7"/>
        <end position="24"/>
    </location>
</feature>
<keyword evidence="1" id="KW-0472">Membrane</keyword>